<feature type="domain" description="HTH gntR-type" evidence="4">
    <location>
        <begin position="8"/>
        <end position="75"/>
    </location>
</feature>
<dbReference type="SMART" id="SM00895">
    <property type="entry name" value="FCD"/>
    <property type="match status" value="1"/>
</dbReference>
<dbReference type="InterPro" id="IPR011711">
    <property type="entry name" value="GntR_C"/>
</dbReference>
<dbReference type="CDD" id="cd07377">
    <property type="entry name" value="WHTH_GntR"/>
    <property type="match status" value="1"/>
</dbReference>
<dbReference type="PRINTS" id="PR00035">
    <property type="entry name" value="HTHGNTR"/>
</dbReference>
<dbReference type="InterPro" id="IPR036388">
    <property type="entry name" value="WH-like_DNA-bd_sf"/>
</dbReference>
<dbReference type="InterPro" id="IPR036390">
    <property type="entry name" value="WH_DNA-bd_sf"/>
</dbReference>
<dbReference type="InterPro" id="IPR000524">
    <property type="entry name" value="Tscrpt_reg_HTH_GntR"/>
</dbReference>
<dbReference type="Pfam" id="PF07729">
    <property type="entry name" value="FCD"/>
    <property type="match status" value="1"/>
</dbReference>
<keyword evidence="2" id="KW-0238">DNA-binding</keyword>
<accession>A0A1I1Q836</accession>
<evidence type="ECO:0000256" key="2">
    <source>
        <dbReference type="ARBA" id="ARBA00023125"/>
    </source>
</evidence>
<dbReference type="GO" id="GO:0003700">
    <property type="term" value="F:DNA-binding transcription factor activity"/>
    <property type="evidence" value="ECO:0007669"/>
    <property type="project" value="InterPro"/>
</dbReference>
<reference evidence="5 6" key="1">
    <citation type="submission" date="2016-10" db="EMBL/GenBank/DDBJ databases">
        <authorList>
            <person name="de Groot N.N."/>
        </authorList>
    </citation>
    <scope>NUCLEOTIDE SEQUENCE [LARGE SCALE GENOMIC DNA]</scope>
    <source>
        <strain evidence="5 6">DSM 29619</strain>
    </source>
</reference>
<dbReference type="PANTHER" id="PTHR43537:SF24">
    <property type="entry name" value="GLUCONATE OPERON TRANSCRIPTIONAL REPRESSOR"/>
    <property type="match status" value="1"/>
</dbReference>
<organism evidence="5 6">
    <name type="scientific">Pseudooceanicola nitratireducens</name>
    <dbReference type="NCBI Taxonomy" id="517719"/>
    <lineage>
        <taxon>Bacteria</taxon>
        <taxon>Pseudomonadati</taxon>
        <taxon>Pseudomonadota</taxon>
        <taxon>Alphaproteobacteria</taxon>
        <taxon>Rhodobacterales</taxon>
        <taxon>Paracoccaceae</taxon>
        <taxon>Pseudooceanicola</taxon>
    </lineage>
</organism>
<keyword evidence="6" id="KW-1185">Reference proteome</keyword>
<dbReference type="Gene3D" id="1.10.10.10">
    <property type="entry name" value="Winged helix-like DNA-binding domain superfamily/Winged helix DNA-binding domain"/>
    <property type="match status" value="1"/>
</dbReference>
<evidence type="ECO:0000256" key="3">
    <source>
        <dbReference type="ARBA" id="ARBA00023163"/>
    </source>
</evidence>
<evidence type="ECO:0000259" key="4">
    <source>
        <dbReference type="PROSITE" id="PS50949"/>
    </source>
</evidence>
<dbReference type="SUPFAM" id="SSF46785">
    <property type="entry name" value="Winged helix' DNA-binding domain"/>
    <property type="match status" value="1"/>
</dbReference>
<evidence type="ECO:0000313" key="5">
    <source>
        <dbReference type="EMBL" id="SFD18209.1"/>
    </source>
</evidence>
<dbReference type="SUPFAM" id="SSF48008">
    <property type="entry name" value="GntR ligand-binding domain-like"/>
    <property type="match status" value="1"/>
</dbReference>
<gene>
    <name evidence="5" type="ORF">SAMN05421762_3514</name>
</gene>
<evidence type="ECO:0000256" key="1">
    <source>
        <dbReference type="ARBA" id="ARBA00023015"/>
    </source>
</evidence>
<name>A0A1I1Q836_9RHOB</name>
<dbReference type="AlphaFoldDB" id="A0A1I1Q836"/>
<dbReference type="GO" id="GO:0003677">
    <property type="term" value="F:DNA binding"/>
    <property type="evidence" value="ECO:0007669"/>
    <property type="project" value="UniProtKB-KW"/>
</dbReference>
<dbReference type="PROSITE" id="PS50949">
    <property type="entry name" value="HTH_GNTR"/>
    <property type="match status" value="1"/>
</dbReference>
<keyword evidence="3" id="KW-0804">Transcription</keyword>
<dbReference type="SMART" id="SM00345">
    <property type="entry name" value="HTH_GNTR"/>
    <property type="match status" value="1"/>
</dbReference>
<proteinExistence type="predicted"/>
<evidence type="ECO:0000313" key="6">
    <source>
        <dbReference type="Proteomes" id="UP000231644"/>
    </source>
</evidence>
<dbReference type="STRING" id="517719.SAMN05421762_3514"/>
<protein>
    <submittedName>
        <fullName evidence="5">Transcriptional regulator, GntR family</fullName>
    </submittedName>
</protein>
<dbReference type="InterPro" id="IPR008920">
    <property type="entry name" value="TF_FadR/GntR_C"/>
</dbReference>
<dbReference type="PANTHER" id="PTHR43537">
    <property type="entry name" value="TRANSCRIPTIONAL REGULATOR, GNTR FAMILY"/>
    <property type="match status" value="1"/>
</dbReference>
<dbReference type="EMBL" id="FOLX01000003">
    <property type="protein sequence ID" value="SFD18209.1"/>
    <property type="molecule type" value="Genomic_DNA"/>
</dbReference>
<dbReference type="Gene3D" id="1.20.120.530">
    <property type="entry name" value="GntR ligand-binding domain-like"/>
    <property type="match status" value="1"/>
</dbReference>
<keyword evidence="1" id="KW-0805">Transcription regulation</keyword>
<sequence>MKALTRPKSLTEIVAESLRDWVISGDMDLGSQLSEARIAQDLSVSRTPVREAINRLEMEGLLTVEPQRGTFVFSLEPDELAKLCDARLSLESAALGFAMQVDAPRLADRLSACVEQMSRARASDDVPLYLRLDSEFHQILMDCSDNRFLNDAYQTIAQKMAALRNRLGRHPDHMAKSYREHQEICDAIARGDEATAQSILRAHIGRKEGSYWEMAIKD</sequence>
<dbReference type="Proteomes" id="UP000231644">
    <property type="component" value="Unassembled WGS sequence"/>
</dbReference>
<dbReference type="Pfam" id="PF00392">
    <property type="entry name" value="GntR"/>
    <property type="match status" value="1"/>
</dbReference>